<sequence>MSEYISAAKAGEILGLTQSYSASIARRAYKDKKEGDLWPRKIGRGYQAPLEEWTIIFSKYSRKAKRKAKQVQPKKAATTYDRERLATCSEAAQFYGISQTWASQLARRANLAGFSWPIKSGRIWFAPMEEWKVIFSSPRLKSGSRQKR</sequence>
<dbReference type="Proteomes" id="UP000625210">
    <property type="component" value="Unassembled WGS sequence"/>
</dbReference>
<accession>A0A8J2VJ69</accession>
<reference evidence="1" key="2">
    <citation type="submission" date="2020-09" db="EMBL/GenBank/DDBJ databases">
        <authorList>
            <person name="Sun Q."/>
            <person name="Zhou Y."/>
        </authorList>
    </citation>
    <scope>NUCLEOTIDE SEQUENCE</scope>
    <source>
        <strain evidence="1">CGMCC 1.15179</strain>
    </source>
</reference>
<gene>
    <name evidence="1" type="ORF">GCM10011571_32800</name>
</gene>
<name>A0A8J2VJ69_9BACL</name>
<reference evidence="1" key="1">
    <citation type="journal article" date="2014" name="Int. J. Syst. Evol. Microbiol.">
        <title>Complete genome sequence of Corynebacterium casei LMG S-19264T (=DSM 44701T), isolated from a smear-ripened cheese.</title>
        <authorList>
            <consortium name="US DOE Joint Genome Institute (JGI-PGF)"/>
            <person name="Walter F."/>
            <person name="Albersmeier A."/>
            <person name="Kalinowski J."/>
            <person name="Ruckert C."/>
        </authorList>
    </citation>
    <scope>NUCLEOTIDE SEQUENCE</scope>
    <source>
        <strain evidence="1">CGMCC 1.15179</strain>
    </source>
</reference>
<evidence type="ECO:0000313" key="2">
    <source>
        <dbReference type="Proteomes" id="UP000625210"/>
    </source>
</evidence>
<dbReference type="AlphaFoldDB" id="A0A8J2VJ69"/>
<protein>
    <submittedName>
        <fullName evidence="1">Uncharacterized protein</fullName>
    </submittedName>
</protein>
<evidence type="ECO:0000313" key="1">
    <source>
        <dbReference type="EMBL" id="GGE28145.1"/>
    </source>
</evidence>
<comment type="caution">
    <text evidence="1">The sequence shown here is derived from an EMBL/GenBank/DDBJ whole genome shotgun (WGS) entry which is preliminary data.</text>
</comment>
<organism evidence="1 2">
    <name type="scientific">Marinithermofilum abyssi</name>
    <dbReference type="NCBI Taxonomy" id="1571185"/>
    <lineage>
        <taxon>Bacteria</taxon>
        <taxon>Bacillati</taxon>
        <taxon>Bacillota</taxon>
        <taxon>Bacilli</taxon>
        <taxon>Bacillales</taxon>
        <taxon>Thermoactinomycetaceae</taxon>
        <taxon>Marinithermofilum</taxon>
    </lineage>
</organism>
<dbReference type="EMBL" id="BMHQ01000016">
    <property type="protein sequence ID" value="GGE28145.1"/>
    <property type="molecule type" value="Genomic_DNA"/>
</dbReference>
<dbReference type="RefSeq" id="WP_188648970.1">
    <property type="nucleotide sequence ID" value="NZ_BMHQ01000016.1"/>
</dbReference>
<proteinExistence type="predicted"/>
<keyword evidence="2" id="KW-1185">Reference proteome</keyword>